<proteinExistence type="inferred from homology"/>
<dbReference type="CDD" id="cd00022">
    <property type="entry name" value="BIR"/>
    <property type="match status" value="2"/>
</dbReference>
<keyword evidence="2" id="KW-0053">Apoptosis</keyword>
<dbReference type="AlphaFoldDB" id="A0A8W8JLN7"/>
<dbReference type="PANTHER" id="PTHR10044:SF139">
    <property type="entry name" value="DEATH-ASSOCIATED INHIBITOR OF APOPTOSIS 2"/>
    <property type="match status" value="1"/>
</dbReference>
<dbReference type="GO" id="GO:0051726">
    <property type="term" value="P:regulation of cell cycle"/>
    <property type="evidence" value="ECO:0007669"/>
    <property type="project" value="TreeGrafter"/>
</dbReference>
<evidence type="ECO:0000313" key="10">
    <source>
        <dbReference type="EnsemblMetazoa" id="G19902.1:cds"/>
    </source>
</evidence>
<feature type="compositionally biased region" description="Low complexity" evidence="8">
    <location>
        <begin position="652"/>
        <end position="662"/>
    </location>
</feature>
<dbReference type="PANTHER" id="PTHR10044">
    <property type="entry name" value="INHIBITOR OF APOPTOSIS"/>
    <property type="match status" value="1"/>
</dbReference>
<accession>A0A8W8JLN7</accession>
<name>A0A8W8JLN7_MAGGI</name>
<evidence type="ECO:0000256" key="7">
    <source>
        <dbReference type="SAM" id="Coils"/>
    </source>
</evidence>
<keyword evidence="4 6" id="KW-0863">Zinc-finger</keyword>
<dbReference type="FunFam" id="1.10.1170.10:FF:000002">
    <property type="entry name" value="Baculoviral IAP repeat containing 7"/>
    <property type="match status" value="1"/>
</dbReference>
<evidence type="ECO:0000259" key="9">
    <source>
        <dbReference type="PROSITE" id="PS50089"/>
    </source>
</evidence>
<feature type="compositionally biased region" description="Polar residues" evidence="8">
    <location>
        <begin position="361"/>
        <end position="373"/>
    </location>
</feature>
<dbReference type="GO" id="GO:0043027">
    <property type="term" value="F:cysteine-type endopeptidase inhibitor activity involved in apoptotic process"/>
    <property type="evidence" value="ECO:0007669"/>
    <property type="project" value="TreeGrafter"/>
</dbReference>
<comment type="similarity">
    <text evidence="1">Belongs to the IAP family.</text>
</comment>
<keyword evidence="7" id="KW-0175">Coiled coil</keyword>
<evidence type="ECO:0000256" key="4">
    <source>
        <dbReference type="ARBA" id="ARBA00022771"/>
    </source>
</evidence>
<dbReference type="InterPro" id="IPR001370">
    <property type="entry name" value="BIR_rpt"/>
</dbReference>
<evidence type="ECO:0000256" key="2">
    <source>
        <dbReference type="ARBA" id="ARBA00022703"/>
    </source>
</evidence>
<dbReference type="GO" id="GO:0008270">
    <property type="term" value="F:zinc ion binding"/>
    <property type="evidence" value="ECO:0007669"/>
    <property type="project" value="UniProtKB-KW"/>
</dbReference>
<dbReference type="GO" id="GO:0043066">
    <property type="term" value="P:negative regulation of apoptotic process"/>
    <property type="evidence" value="ECO:0007669"/>
    <property type="project" value="TreeGrafter"/>
</dbReference>
<keyword evidence="3" id="KW-0479">Metal-binding</keyword>
<evidence type="ECO:0000256" key="5">
    <source>
        <dbReference type="ARBA" id="ARBA00022833"/>
    </source>
</evidence>
<dbReference type="Proteomes" id="UP000005408">
    <property type="component" value="Unassembled WGS sequence"/>
</dbReference>
<dbReference type="Pfam" id="PF13920">
    <property type="entry name" value="zf-C3HC4_3"/>
    <property type="match status" value="1"/>
</dbReference>
<dbReference type="CDD" id="cd16713">
    <property type="entry name" value="RING-HC_BIRC2_3_7"/>
    <property type="match status" value="1"/>
</dbReference>
<sequence length="1001" mass="111535">MAVLFSACSFLCYGKNVVTNWFKINSDAESKRDHQEEIQEKNRSSENVDEDLETNFVELSDLDEELSDEEKEEDHYESIFLVELPEETELSFETEGKYFSIKSGIYSNGKNRLELEEERRRKVFCNSFPPSDGSFDLGSSELDSALSSLKHENWNDNLPVSSQVKKWDLLHGYNRQIDNQIDIINDIVALSCTYEKPENVNECNKGHNDLKSKTACSKEAAVFLQCANDVEVIENKPKKKRKSARRRSERRTRRSLRDIINWQTSLRRNPTVLYDVRPGISDGRTTLHEMAHSSSNENCEDSRGIVNGSVAEAQPQIAGQRKPCNEGDHLHANGVQETVKIPLKHQNGIVDYKSTQIVDNKSTQIVDNESTPATEEEDRENGASYSSPLQSASASNGFSLMTTETLSSFFDSVSLLSVGEDEAFSYEWIRLRTFSDWPLTSIFSTTLARNGWVSLGEDDRARCYSCHVVHKGWRISDDPNQYHSPNCRFKSGQSNNIPISRGTSNQTPNLGQISQDQQQCTSPGNPLYPGSLSGVASSVGPPGPVQGLSDQGLNRPQQDSFLPQGSNLQQQETNFRPQENFPSPLGTFTRPQENYLLPQGNFSRPQETRDTNTAPLTENQNVIPSQQLSAGLPTSEAVAAPTPRNTDSSRHTGTPRNTGTPTPQVPTDNLHSTAVAEAPTPHSKEAQLEALKRDPMGINFDRPKYPSYAILAVRISSYTDWPAAMTQTPRDMALAGFFYAGYGDYTRCFFCGGGLRNWEAGDDPWVEHARWFKKCAFVRQNRGQEFIDLVQKRAAELDEQGNQEEVGNQQTNTAISDPNSAQAKEEKVMRSPAVTTIKEMGYSEDKIKAAIHTIKSRLPRGKHKVSAQEILEVIFELNQSESGTPVGQSERVSENPTNSTNQSDSTAETTAHHMGQSDPAPEENQNAPSAMEASNAELTSLKQENTSLKDQILCKICMEKNVSIAFLPCGHLACCEDCAPAMRKCPICREFVRGTVKTFLV</sequence>
<dbReference type="SMART" id="SM00238">
    <property type="entry name" value="BIR"/>
    <property type="match status" value="2"/>
</dbReference>
<protein>
    <recommendedName>
        <fullName evidence="9">RING-type domain-containing protein</fullName>
    </recommendedName>
</protein>
<evidence type="ECO:0000256" key="8">
    <source>
        <dbReference type="SAM" id="MobiDB-lite"/>
    </source>
</evidence>
<evidence type="ECO:0000313" key="11">
    <source>
        <dbReference type="Proteomes" id="UP000005408"/>
    </source>
</evidence>
<feature type="region of interest" description="Disordered" evidence="8">
    <location>
        <begin position="881"/>
        <end position="934"/>
    </location>
</feature>
<dbReference type="InterPro" id="IPR050784">
    <property type="entry name" value="IAP"/>
</dbReference>
<reference evidence="10" key="1">
    <citation type="submission" date="2022-08" db="UniProtKB">
        <authorList>
            <consortium name="EnsemblMetazoa"/>
        </authorList>
    </citation>
    <scope>IDENTIFICATION</scope>
    <source>
        <strain evidence="10">05x7-T-G4-1.051#20</strain>
    </source>
</reference>
<dbReference type="FunFam" id="1.10.1170.10:FF:000003">
    <property type="entry name" value="E3 ubiquitin-protein ligase XIAP"/>
    <property type="match status" value="1"/>
</dbReference>
<dbReference type="GO" id="GO:0006915">
    <property type="term" value="P:apoptotic process"/>
    <property type="evidence" value="ECO:0007669"/>
    <property type="project" value="UniProtKB-KW"/>
</dbReference>
<dbReference type="SUPFAM" id="SSF57924">
    <property type="entry name" value="Inhibitor of apoptosis (IAP) repeat"/>
    <property type="match status" value="2"/>
</dbReference>
<feature type="coiled-coil region" evidence="7">
    <location>
        <begin position="31"/>
        <end position="79"/>
    </location>
</feature>
<dbReference type="SMART" id="SM00184">
    <property type="entry name" value="RING"/>
    <property type="match status" value="1"/>
</dbReference>
<feature type="compositionally biased region" description="Low complexity" evidence="8">
    <location>
        <begin position="803"/>
        <end position="813"/>
    </location>
</feature>
<keyword evidence="11" id="KW-1185">Reference proteome</keyword>
<feature type="compositionally biased region" description="Polar residues" evidence="8">
    <location>
        <begin position="894"/>
        <end position="909"/>
    </location>
</feature>
<feature type="region of interest" description="Disordered" evidence="8">
    <location>
        <begin position="361"/>
        <end position="390"/>
    </location>
</feature>
<feature type="region of interest" description="Disordered" evidence="8">
    <location>
        <begin position="489"/>
        <end position="669"/>
    </location>
</feature>
<dbReference type="GO" id="GO:0061630">
    <property type="term" value="F:ubiquitin protein ligase activity"/>
    <property type="evidence" value="ECO:0007669"/>
    <property type="project" value="TreeGrafter"/>
</dbReference>
<dbReference type="Gene3D" id="1.10.533.10">
    <property type="entry name" value="Death Domain, Fas"/>
    <property type="match status" value="1"/>
</dbReference>
<dbReference type="InterPro" id="IPR011029">
    <property type="entry name" value="DEATH-like_dom_sf"/>
</dbReference>
<dbReference type="EnsemblMetazoa" id="G19902.1">
    <property type="protein sequence ID" value="G19902.1:cds"/>
    <property type="gene ID" value="G19902"/>
</dbReference>
<keyword evidence="5" id="KW-0862">Zinc</keyword>
<evidence type="ECO:0000256" key="6">
    <source>
        <dbReference type="PROSITE-ProRule" id="PRU00175"/>
    </source>
</evidence>
<feature type="compositionally biased region" description="Polar residues" evidence="8">
    <location>
        <begin position="548"/>
        <end position="581"/>
    </location>
</feature>
<evidence type="ECO:0000256" key="3">
    <source>
        <dbReference type="ARBA" id="ARBA00022723"/>
    </source>
</evidence>
<dbReference type="GO" id="GO:0005634">
    <property type="term" value="C:nucleus"/>
    <property type="evidence" value="ECO:0007669"/>
    <property type="project" value="TreeGrafter"/>
</dbReference>
<feature type="domain" description="RING-type" evidence="9">
    <location>
        <begin position="954"/>
        <end position="989"/>
    </location>
</feature>
<dbReference type="GO" id="GO:0031398">
    <property type="term" value="P:positive regulation of protein ubiquitination"/>
    <property type="evidence" value="ECO:0007669"/>
    <property type="project" value="TreeGrafter"/>
</dbReference>
<dbReference type="Pfam" id="PF00653">
    <property type="entry name" value="BIR"/>
    <property type="match status" value="2"/>
</dbReference>
<dbReference type="Gene3D" id="1.10.1170.10">
    <property type="entry name" value="Inhibitor Of Apoptosis Protein (2mihbC-IAP-1), Chain A"/>
    <property type="match status" value="3"/>
</dbReference>
<evidence type="ECO:0000256" key="1">
    <source>
        <dbReference type="ARBA" id="ARBA00006672"/>
    </source>
</evidence>
<feature type="region of interest" description="Disordered" evidence="8">
    <location>
        <begin position="798"/>
        <end position="831"/>
    </location>
</feature>
<dbReference type="InterPro" id="IPR001841">
    <property type="entry name" value="Znf_RING"/>
</dbReference>
<organism evidence="10 11">
    <name type="scientific">Magallana gigas</name>
    <name type="common">Pacific oyster</name>
    <name type="synonym">Crassostrea gigas</name>
    <dbReference type="NCBI Taxonomy" id="29159"/>
    <lineage>
        <taxon>Eukaryota</taxon>
        <taxon>Metazoa</taxon>
        <taxon>Spiralia</taxon>
        <taxon>Lophotrochozoa</taxon>
        <taxon>Mollusca</taxon>
        <taxon>Bivalvia</taxon>
        <taxon>Autobranchia</taxon>
        <taxon>Pteriomorphia</taxon>
        <taxon>Ostreida</taxon>
        <taxon>Ostreoidea</taxon>
        <taxon>Ostreidae</taxon>
        <taxon>Magallana</taxon>
    </lineage>
</organism>
<dbReference type="GO" id="GO:0005737">
    <property type="term" value="C:cytoplasm"/>
    <property type="evidence" value="ECO:0007669"/>
    <property type="project" value="TreeGrafter"/>
</dbReference>
<dbReference type="PROSITE" id="PS50143">
    <property type="entry name" value="BIR_REPEAT_2"/>
    <property type="match status" value="2"/>
</dbReference>
<feature type="compositionally biased region" description="Polar residues" evidence="8">
    <location>
        <begin position="600"/>
        <end position="629"/>
    </location>
</feature>
<feature type="compositionally biased region" description="Polar residues" evidence="8">
    <location>
        <begin position="491"/>
        <end position="524"/>
    </location>
</feature>
<dbReference type="PROSITE" id="PS50089">
    <property type="entry name" value="ZF_RING_2"/>
    <property type="match status" value="1"/>
</dbReference>